<sequence>MIAKTQAAMSTEAEKWRSRPGRYGRYHLQPLQRRQHHWNDVENELCAVMPMGTLRMLTPEEQTAIAQCLEQLPPPHPPRGRWRTALKSAATTRMPQP</sequence>
<dbReference type="Proteomes" id="UP001595990">
    <property type="component" value="Unassembled WGS sequence"/>
</dbReference>
<comment type="caution">
    <text evidence="2">The sequence shown here is derived from an EMBL/GenBank/DDBJ whole genome shotgun (WGS) entry which is preliminary data.</text>
</comment>
<name>A0ABV9BW07_9ACTN</name>
<evidence type="ECO:0000256" key="1">
    <source>
        <dbReference type="SAM" id="MobiDB-lite"/>
    </source>
</evidence>
<gene>
    <name evidence="2" type="ORF">ACFPEN_36285</name>
</gene>
<organism evidence="2 3">
    <name type="scientific">Streptomyces ehimensis</name>
    <dbReference type="NCBI Taxonomy" id="68195"/>
    <lineage>
        <taxon>Bacteria</taxon>
        <taxon>Bacillati</taxon>
        <taxon>Actinomycetota</taxon>
        <taxon>Actinomycetes</taxon>
        <taxon>Kitasatosporales</taxon>
        <taxon>Streptomycetaceae</taxon>
        <taxon>Streptomyces</taxon>
    </lineage>
</organism>
<keyword evidence="3" id="KW-1185">Reference proteome</keyword>
<accession>A0ABV9BW07</accession>
<dbReference type="RefSeq" id="WP_417924585.1">
    <property type="nucleotide sequence ID" value="NZ_JBHSFS010000043.1"/>
</dbReference>
<dbReference type="EMBL" id="JBHSFS010000043">
    <property type="protein sequence ID" value="MFC4518314.1"/>
    <property type="molecule type" value="Genomic_DNA"/>
</dbReference>
<proteinExistence type="predicted"/>
<protein>
    <submittedName>
        <fullName evidence="2">Uncharacterized protein</fullName>
    </submittedName>
</protein>
<evidence type="ECO:0000313" key="2">
    <source>
        <dbReference type="EMBL" id="MFC4518314.1"/>
    </source>
</evidence>
<reference evidence="3" key="1">
    <citation type="journal article" date="2019" name="Int. J. Syst. Evol. Microbiol.">
        <title>The Global Catalogue of Microorganisms (GCM) 10K type strain sequencing project: providing services to taxonomists for standard genome sequencing and annotation.</title>
        <authorList>
            <consortium name="The Broad Institute Genomics Platform"/>
            <consortium name="The Broad Institute Genome Sequencing Center for Infectious Disease"/>
            <person name="Wu L."/>
            <person name="Ma J."/>
        </authorList>
    </citation>
    <scope>NUCLEOTIDE SEQUENCE [LARGE SCALE GENOMIC DNA]</scope>
    <source>
        <strain evidence="3">CECT 8064</strain>
    </source>
</reference>
<feature type="region of interest" description="Disordered" evidence="1">
    <location>
        <begin position="1"/>
        <end position="21"/>
    </location>
</feature>
<evidence type="ECO:0000313" key="3">
    <source>
        <dbReference type="Proteomes" id="UP001595990"/>
    </source>
</evidence>